<comment type="caution">
    <text evidence="2">The sequence shown here is derived from an EMBL/GenBank/DDBJ whole genome shotgun (WGS) entry which is preliminary data.</text>
</comment>
<proteinExistence type="predicted"/>
<evidence type="ECO:0000313" key="2">
    <source>
        <dbReference type="EMBL" id="OCB44682.1"/>
    </source>
</evidence>
<organism evidence="2 3">
    <name type="scientific">Mycobacterium malmoense</name>
    <dbReference type="NCBI Taxonomy" id="1780"/>
    <lineage>
        <taxon>Bacteria</taxon>
        <taxon>Bacillati</taxon>
        <taxon>Actinomycetota</taxon>
        <taxon>Actinomycetes</taxon>
        <taxon>Mycobacteriales</taxon>
        <taxon>Mycobacteriaceae</taxon>
        <taxon>Mycobacterium</taxon>
    </lineage>
</organism>
<protein>
    <submittedName>
        <fullName evidence="2">Uncharacterized protein</fullName>
    </submittedName>
</protein>
<dbReference type="Proteomes" id="UP000092683">
    <property type="component" value="Unassembled WGS sequence"/>
</dbReference>
<dbReference type="AlphaFoldDB" id="A0A1B9CQP1"/>
<evidence type="ECO:0000313" key="3">
    <source>
        <dbReference type="Proteomes" id="UP000092683"/>
    </source>
</evidence>
<feature type="compositionally biased region" description="Pro residues" evidence="1">
    <location>
        <begin position="1"/>
        <end position="17"/>
    </location>
</feature>
<feature type="region of interest" description="Disordered" evidence="1">
    <location>
        <begin position="1"/>
        <end position="39"/>
    </location>
</feature>
<accession>A0A1B9CQP1</accession>
<name>A0A1B9CQP1_MYCMA</name>
<reference evidence="2 3" key="1">
    <citation type="submission" date="2016-06" db="EMBL/GenBank/DDBJ databases">
        <authorList>
            <person name="Kjaerup R.B."/>
            <person name="Dalgaard T.S."/>
            <person name="Juul-Madsen H.R."/>
        </authorList>
    </citation>
    <scope>NUCLEOTIDE SEQUENCE [LARGE SCALE GENOMIC DNA]</scope>
    <source>
        <strain evidence="2 3">E3012</strain>
    </source>
</reference>
<dbReference type="EMBL" id="MBEE01000243">
    <property type="protein sequence ID" value="OCB44682.1"/>
    <property type="molecule type" value="Genomic_DNA"/>
</dbReference>
<sequence>MVAVPPVRPVPSVPPDPAARRTVPRGAAVQRQPGVDATQVKHVRDEPTGAAGIGEQQAGPAILGVRVLLGGAVGELFGGDLNPRDRGAQLVGGVDEEAPGRRLGAPGRVGGFLRAAFGSLQRVQHPVESRCGTA</sequence>
<evidence type="ECO:0000256" key="1">
    <source>
        <dbReference type="SAM" id="MobiDB-lite"/>
    </source>
</evidence>
<gene>
    <name evidence="2" type="ORF">A5677_05885</name>
</gene>